<dbReference type="AlphaFoldDB" id="A0A7S3RCF8"/>
<evidence type="ECO:0000256" key="5">
    <source>
        <dbReference type="ARBA" id="ARBA00022840"/>
    </source>
</evidence>
<dbReference type="EMBL" id="HBIQ01002421">
    <property type="protein sequence ID" value="CAE0519586.1"/>
    <property type="molecule type" value="Transcribed_RNA"/>
</dbReference>
<dbReference type="InterPro" id="IPR050113">
    <property type="entry name" value="Ub_conjugating_enzyme"/>
</dbReference>
<dbReference type="FunFam" id="3.10.110.10:FF:000060">
    <property type="entry name" value="Ubiquitin conjugating enzyme (UbcB)"/>
    <property type="match status" value="1"/>
</dbReference>
<protein>
    <recommendedName>
        <fullName evidence="1">E2 ubiquitin-conjugating enzyme</fullName>
        <ecNumber evidence="1">2.3.2.23</ecNumber>
    </recommendedName>
</protein>
<keyword evidence="4" id="KW-0833">Ubl conjugation pathway</keyword>
<reference evidence="7" key="1">
    <citation type="submission" date="2021-01" db="EMBL/GenBank/DDBJ databases">
        <authorList>
            <person name="Corre E."/>
            <person name="Pelletier E."/>
            <person name="Niang G."/>
            <person name="Scheremetjew M."/>
            <person name="Finn R."/>
            <person name="Kale V."/>
            <person name="Holt S."/>
            <person name="Cochrane G."/>
            <person name="Meng A."/>
            <person name="Brown T."/>
            <person name="Cohen L."/>
        </authorList>
    </citation>
    <scope>NUCLEOTIDE SEQUENCE</scope>
    <source>
        <strain evidence="7">SPMC142</strain>
    </source>
</reference>
<dbReference type="Pfam" id="PF00179">
    <property type="entry name" value="UQ_con"/>
    <property type="match status" value="1"/>
</dbReference>
<evidence type="ECO:0000256" key="4">
    <source>
        <dbReference type="ARBA" id="ARBA00022786"/>
    </source>
</evidence>
<evidence type="ECO:0000256" key="2">
    <source>
        <dbReference type="ARBA" id="ARBA00022679"/>
    </source>
</evidence>
<dbReference type="PANTHER" id="PTHR24067">
    <property type="entry name" value="UBIQUITIN-CONJUGATING ENZYME E2"/>
    <property type="match status" value="1"/>
</dbReference>
<feature type="domain" description="UBC core" evidence="6">
    <location>
        <begin position="4"/>
        <end position="151"/>
    </location>
</feature>
<dbReference type="EC" id="2.3.2.23" evidence="1"/>
<sequence>MAAKKAGRLTKEMNDINKNPIAGASIETIGDDVFKWAVTLAGPEGTPYIGGKFKVHLDFSDSYPFKAPKINFQTKIYHPNIKTDTGEICMQAIENNWVPTLNAKWIIEAVISVMKNPNAENPLEANIAQQFSSNHNQYLSTAAEWTAQYAN</sequence>
<keyword evidence="3" id="KW-0547">Nucleotide-binding</keyword>
<evidence type="ECO:0000256" key="1">
    <source>
        <dbReference type="ARBA" id="ARBA00012486"/>
    </source>
</evidence>
<keyword evidence="5" id="KW-0067">ATP-binding</keyword>
<dbReference type="InterPro" id="IPR000608">
    <property type="entry name" value="UBC"/>
</dbReference>
<dbReference type="Gene3D" id="3.10.110.10">
    <property type="entry name" value="Ubiquitin Conjugating Enzyme"/>
    <property type="match status" value="1"/>
</dbReference>
<name>A0A7S3RCF8_9SPIT</name>
<accession>A0A7S3RCF8</accession>
<proteinExistence type="predicted"/>
<dbReference type="PROSITE" id="PS50127">
    <property type="entry name" value="UBC_2"/>
    <property type="match status" value="1"/>
</dbReference>
<dbReference type="SMART" id="SM00212">
    <property type="entry name" value="UBCc"/>
    <property type="match status" value="1"/>
</dbReference>
<evidence type="ECO:0000259" key="6">
    <source>
        <dbReference type="PROSITE" id="PS50127"/>
    </source>
</evidence>
<keyword evidence="2" id="KW-0808">Transferase</keyword>
<evidence type="ECO:0000256" key="3">
    <source>
        <dbReference type="ARBA" id="ARBA00022741"/>
    </source>
</evidence>
<evidence type="ECO:0000313" key="7">
    <source>
        <dbReference type="EMBL" id="CAE0519586.1"/>
    </source>
</evidence>
<organism evidence="7">
    <name type="scientific">Strombidinopsis acuminata</name>
    <dbReference type="NCBI Taxonomy" id="141414"/>
    <lineage>
        <taxon>Eukaryota</taxon>
        <taxon>Sar</taxon>
        <taxon>Alveolata</taxon>
        <taxon>Ciliophora</taxon>
        <taxon>Intramacronucleata</taxon>
        <taxon>Spirotrichea</taxon>
        <taxon>Choreotrichia</taxon>
        <taxon>Choreotrichida</taxon>
        <taxon>Strombidinopsidae</taxon>
        <taxon>Strombidinopsis</taxon>
    </lineage>
</organism>
<gene>
    <name evidence="7" type="ORF">SACU0126_LOCUS940</name>
</gene>
<dbReference type="SUPFAM" id="SSF54495">
    <property type="entry name" value="UBC-like"/>
    <property type="match status" value="1"/>
</dbReference>
<dbReference type="GO" id="GO:0005524">
    <property type="term" value="F:ATP binding"/>
    <property type="evidence" value="ECO:0007669"/>
    <property type="project" value="UniProtKB-KW"/>
</dbReference>
<dbReference type="GO" id="GO:0061631">
    <property type="term" value="F:ubiquitin conjugating enzyme activity"/>
    <property type="evidence" value="ECO:0007669"/>
    <property type="project" value="UniProtKB-EC"/>
</dbReference>
<dbReference type="InterPro" id="IPR016135">
    <property type="entry name" value="UBQ-conjugating_enzyme/RWD"/>
</dbReference>